<dbReference type="STRING" id="1287681.M7T7N9"/>
<dbReference type="HOGENOM" id="CLU_062679_1_0_1"/>
<dbReference type="SUPFAM" id="SSF102110">
    <property type="entry name" value="(2r)-phospho-3-sulfolactate synthase ComA"/>
    <property type="match status" value="1"/>
</dbReference>
<protein>
    <submittedName>
        <fullName evidence="2">Putative sulfonate biosynthesis enzyme protein</fullName>
    </submittedName>
</protein>
<organism evidence="2 3">
    <name type="scientific">Eutypa lata (strain UCR-EL1)</name>
    <name type="common">Grapevine dieback disease fungus</name>
    <name type="synonym">Eutypa armeniacae</name>
    <dbReference type="NCBI Taxonomy" id="1287681"/>
    <lineage>
        <taxon>Eukaryota</taxon>
        <taxon>Fungi</taxon>
        <taxon>Dikarya</taxon>
        <taxon>Ascomycota</taxon>
        <taxon>Pezizomycotina</taxon>
        <taxon>Sordariomycetes</taxon>
        <taxon>Xylariomycetidae</taxon>
        <taxon>Xylariales</taxon>
        <taxon>Diatrypaceae</taxon>
        <taxon>Eutypa</taxon>
    </lineage>
</organism>
<evidence type="ECO:0000313" key="3">
    <source>
        <dbReference type="Proteomes" id="UP000012174"/>
    </source>
</evidence>
<dbReference type="eggNOG" id="ENOG502RBUH">
    <property type="taxonomic scope" value="Eukaryota"/>
</dbReference>
<evidence type="ECO:0000256" key="1">
    <source>
        <dbReference type="ARBA" id="ARBA00010424"/>
    </source>
</evidence>
<gene>
    <name evidence="2" type="ORF">UCREL1_20</name>
</gene>
<name>M7T7N9_EUTLA</name>
<comment type="similarity">
    <text evidence="1">Belongs to the phosphosulfolactate synthase family.</text>
</comment>
<accession>M7T7N9</accession>
<dbReference type="Proteomes" id="UP000012174">
    <property type="component" value="Unassembled WGS sequence"/>
</dbReference>
<reference evidence="3" key="1">
    <citation type="journal article" date="2013" name="Genome Announc.">
        <title>Draft genome sequence of the grapevine dieback fungus Eutypa lata UCR-EL1.</title>
        <authorList>
            <person name="Blanco-Ulate B."/>
            <person name="Rolshausen P.E."/>
            <person name="Cantu D."/>
        </authorList>
    </citation>
    <scope>NUCLEOTIDE SEQUENCE [LARGE SCALE GENOMIC DNA]</scope>
    <source>
        <strain evidence="3">UCR-EL1</strain>
    </source>
</reference>
<proteinExistence type="inferred from homology"/>
<dbReference type="OMA" id="KNQQVEF"/>
<sequence length="332" mass="36405">MATLTRPLNSATLRGSRAAVPKLRTIPPLLPNISSRSRTFTTTPCLTQTPKILLEDKETGFGFVRHNPLPPKPRSRAVTEIRGPYYTVMGTRYLSDVLETMGAHVDGLKFAGGSFSLFPEDKLRELIDLAHANGVYVSTGGWMEHILASSGGDMSGAVDKYLAKCKDVGFDVIELSTGFLSLPGDDWLRLADRVHKAGLKPKPELGIQFGAGGDTEAAELESIGTSDPSKVINMAKKFVDAGVERMMIESEGITENVKTWRTDVIQAIIREVPMEKVMFEAADPSVFNWYIREFGVDVNLFVDHSQIVQLAGLRAGIWGKSDTFGKITTFRP</sequence>
<dbReference type="InterPro" id="IPR003830">
    <property type="entry name" value="ComA_synth"/>
</dbReference>
<keyword evidence="3" id="KW-1185">Reference proteome</keyword>
<dbReference type="KEGG" id="ela:UCREL1_20"/>
<dbReference type="PANTHER" id="PTHR48413">
    <property type="match status" value="1"/>
</dbReference>
<dbReference type="Pfam" id="PF02679">
    <property type="entry name" value="ComA"/>
    <property type="match status" value="1"/>
</dbReference>
<dbReference type="Gene3D" id="3.20.20.70">
    <property type="entry name" value="Aldolase class I"/>
    <property type="match status" value="1"/>
</dbReference>
<dbReference type="OrthoDB" id="47007at2759"/>
<dbReference type="EMBL" id="KB705353">
    <property type="protein sequence ID" value="EMR72923.1"/>
    <property type="molecule type" value="Genomic_DNA"/>
</dbReference>
<dbReference type="PANTHER" id="PTHR48413:SF1">
    <property type="entry name" value="PROTEIN HEAT-STRESS-ASSOCIATED 32"/>
    <property type="match status" value="1"/>
</dbReference>
<dbReference type="InterPro" id="IPR036112">
    <property type="entry name" value="ComA_synth_sf"/>
</dbReference>
<dbReference type="InterPro" id="IPR013785">
    <property type="entry name" value="Aldolase_TIM"/>
</dbReference>
<evidence type="ECO:0000313" key="2">
    <source>
        <dbReference type="EMBL" id="EMR72923.1"/>
    </source>
</evidence>
<dbReference type="AlphaFoldDB" id="M7T7N9"/>